<reference evidence="1" key="1">
    <citation type="submission" date="2018-05" db="EMBL/GenBank/DDBJ databases">
        <authorList>
            <person name="Lanie J.A."/>
            <person name="Ng W.-L."/>
            <person name="Kazmierczak K.M."/>
            <person name="Andrzejewski T.M."/>
            <person name="Davidsen T.M."/>
            <person name="Wayne K.J."/>
            <person name="Tettelin H."/>
            <person name="Glass J.I."/>
            <person name="Rusch D."/>
            <person name="Podicherti R."/>
            <person name="Tsui H.-C.T."/>
            <person name="Winkler M.E."/>
        </authorList>
    </citation>
    <scope>NUCLEOTIDE SEQUENCE</scope>
</reference>
<dbReference type="AlphaFoldDB" id="A0A382FR67"/>
<accession>A0A382FR67</accession>
<name>A0A382FR67_9ZZZZ</name>
<gene>
    <name evidence="1" type="ORF">METZ01_LOCUS217315</name>
</gene>
<proteinExistence type="predicted"/>
<organism evidence="1">
    <name type="scientific">marine metagenome</name>
    <dbReference type="NCBI Taxonomy" id="408172"/>
    <lineage>
        <taxon>unclassified sequences</taxon>
        <taxon>metagenomes</taxon>
        <taxon>ecological metagenomes</taxon>
    </lineage>
</organism>
<evidence type="ECO:0000313" key="1">
    <source>
        <dbReference type="EMBL" id="SVB64461.1"/>
    </source>
</evidence>
<protein>
    <submittedName>
        <fullName evidence="1">Uncharacterized protein</fullName>
    </submittedName>
</protein>
<sequence>MKILGIILGILILTFVSFKAMAEPVSEKVDQIIYQVKLVPEKVAYFIESEKLKTIAFQKDKWLEGQEQLQATKNKILNLFTK</sequence>
<dbReference type="EMBL" id="UINC01050920">
    <property type="protein sequence ID" value="SVB64461.1"/>
    <property type="molecule type" value="Genomic_DNA"/>
</dbReference>